<reference evidence="5 6" key="1">
    <citation type="journal article" date="2016" name="G3 (Bethesda)">
        <title>First Draft Assembly and Annotation of the Genome of a California Endemic Oak Quercus lobata Nee (Fagaceae).</title>
        <authorList>
            <person name="Sork V.L."/>
            <person name="Fitz-Gibbon S.T."/>
            <person name="Puiu D."/>
            <person name="Crepeau M."/>
            <person name="Gugger P.F."/>
            <person name="Sherman R."/>
            <person name="Stevens K."/>
            <person name="Langley C.H."/>
            <person name="Pellegrini M."/>
            <person name="Salzberg S.L."/>
        </authorList>
    </citation>
    <scope>NUCLEOTIDE SEQUENCE [LARGE SCALE GENOMIC DNA]</scope>
    <source>
        <strain evidence="5 6">cv. SW786</strain>
    </source>
</reference>
<name>A0A7N2MQZ7_QUELO</name>
<feature type="region of interest" description="Disordered" evidence="1">
    <location>
        <begin position="759"/>
        <end position="810"/>
    </location>
</feature>
<dbReference type="EMBL" id="LRBV02000010">
    <property type="status" value="NOT_ANNOTATED_CDS"/>
    <property type="molecule type" value="Genomic_DNA"/>
</dbReference>
<dbReference type="InParanoid" id="A0A7N2MQZ7"/>
<keyword evidence="2" id="KW-0732">Signal</keyword>
<evidence type="ECO:0000313" key="6">
    <source>
        <dbReference type="Proteomes" id="UP000594261"/>
    </source>
</evidence>
<proteinExistence type="predicted"/>
<reference evidence="5" key="2">
    <citation type="submission" date="2021-01" db="UniProtKB">
        <authorList>
            <consortium name="EnsemblPlants"/>
        </authorList>
    </citation>
    <scope>IDENTIFICATION</scope>
</reference>
<dbReference type="OMA" id="NNNINHW"/>
<feature type="compositionally biased region" description="Acidic residues" evidence="1">
    <location>
        <begin position="795"/>
        <end position="810"/>
    </location>
</feature>
<feature type="region of interest" description="Disordered" evidence="1">
    <location>
        <begin position="145"/>
        <end position="168"/>
    </location>
</feature>
<accession>A0A7N2MQZ7</accession>
<dbReference type="PANTHER" id="PTHR32166:SF74">
    <property type="entry name" value="OS05G0256350 PROTEIN"/>
    <property type="match status" value="1"/>
</dbReference>
<evidence type="ECO:0000259" key="3">
    <source>
        <dbReference type="Pfam" id="PF04937"/>
    </source>
</evidence>
<evidence type="ECO:0000313" key="5">
    <source>
        <dbReference type="EnsemblPlants" id="QL10p011117:mrna"/>
    </source>
</evidence>
<evidence type="ECO:0000259" key="4">
    <source>
        <dbReference type="Pfam" id="PF05699"/>
    </source>
</evidence>
<dbReference type="InterPro" id="IPR007021">
    <property type="entry name" value="DUF659"/>
</dbReference>
<dbReference type="EnsemblPlants" id="QL10p011117:mrna">
    <property type="protein sequence ID" value="QL10p011117:mrna"/>
    <property type="gene ID" value="QL10p011117"/>
</dbReference>
<dbReference type="GO" id="GO:0046983">
    <property type="term" value="F:protein dimerization activity"/>
    <property type="evidence" value="ECO:0007669"/>
    <property type="project" value="InterPro"/>
</dbReference>
<sequence>MEKEVAILAIFVLPFLLASILYPETTLAETETFLVGWTKENNDSWFPNGTTFYDGDSLANQNNKNDLTCNFCGKVAKGGAYRLKQHLVGGYRAIVGCQKCPEHVKEEVNQYMLRKKTEKEQVNLMAEFDDMAFDEEEDEVAEVDGRGKRVQNVGGSGTSKKKPRHVGPMDAFVSPPKLAQMGKSGKGVQTTINDAYKKELREKACVDIARLMYEAAIPFNAVNYDSFNAAIQSIGRYGIGMKSPSYHEVRVPLLKKEVVHTNNIMKSHKEEWARTGCSIMSDGWKDKSHRSLINFLVNCSKGSMFIECIDASLYMKTGEKMFQLLDNMVEKIGEDKVVQVITDNDSSYVMARRLLEAKRPHLYWTPCAAHCLDLMLEDIAKLPTIMRTIKRAIELTGYIYNRTGLINMMRQFTGQRNLLRPAKTRFATSFLTLSSIHKQKESLRKMFTLEDWTRSKWAKELTRKRVAQTILMATFWNTVVYSLKVSGPIVRVLRLVDGEKRPAMGYIYEAMDRAKEAIEKSFNGREERYKEIFEIIDRRWDCQLHRPLHAAGYFLNPEFFYDNRSEIERDEEVMAGLYKCIQRLVPNINQQDKILEELTSYKREEGLFGLEMAKRQRKKKAPADWWSAYGASTLSLQQFAVKVLSLTCSSSGCERNWSMFEHVHSKKRNRLAQSRMNDLVYIKYNRALKRRYNLRDTIDPISLKDVDDSNEWLIGRVEEDEVEEFAEDDLVFNDDILTWGNVTRAFGVEEERFNFRSRMGPLGQATGSSSSSHHAPHDGDEEDEENDEGYKSCDENDGPLLDEDDDDYVD</sequence>
<evidence type="ECO:0000256" key="1">
    <source>
        <dbReference type="SAM" id="MobiDB-lite"/>
    </source>
</evidence>
<feature type="signal peptide" evidence="2">
    <location>
        <begin position="1"/>
        <end position="28"/>
    </location>
</feature>
<dbReference type="Pfam" id="PF05699">
    <property type="entry name" value="Dimer_Tnp_hAT"/>
    <property type="match status" value="1"/>
</dbReference>
<protein>
    <recommendedName>
        <fullName evidence="7">BED-type domain-containing protein</fullName>
    </recommendedName>
</protein>
<feature type="chain" id="PRO_5029611004" description="BED-type domain-containing protein" evidence="2">
    <location>
        <begin position="29"/>
        <end position="810"/>
    </location>
</feature>
<dbReference type="InterPro" id="IPR012337">
    <property type="entry name" value="RNaseH-like_sf"/>
</dbReference>
<dbReference type="SUPFAM" id="SSF53098">
    <property type="entry name" value="Ribonuclease H-like"/>
    <property type="match status" value="1"/>
</dbReference>
<keyword evidence="6" id="KW-1185">Reference proteome</keyword>
<dbReference type="Pfam" id="PF04937">
    <property type="entry name" value="DUF659"/>
    <property type="match status" value="1"/>
</dbReference>
<feature type="domain" description="HAT C-terminal dimerisation" evidence="4">
    <location>
        <begin position="601"/>
        <end position="685"/>
    </location>
</feature>
<dbReference type="InterPro" id="IPR008906">
    <property type="entry name" value="HATC_C_dom"/>
</dbReference>
<dbReference type="AlphaFoldDB" id="A0A7N2MQZ7"/>
<evidence type="ECO:0008006" key="7">
    <source>
        <dbReference type="Google" id="ProtNLM"/>
    </source>
</evidence>
<dbReference type="Gramene" id="QL10p011117:mrna">
    <property type="protein sequence ID" value="QL10p011117:mrna"/>
    <property type="gene ID" value="QL10p011117"/>
</dbReference>
<dbReference type="PANTHER" id="PTHR32166">
    <property type="entry name" value="OSJNBA0013A04.12 PROTEIN"/>
    <property type="match status" value="1"/>
</dbReference>
<dbReference type="Proteomes" id="UP000594261">
    <property type="component" value="Chromosome 10"/>
</dbReference>
<feature type="domain" description="DUF659" evidence="3">
    <location>
        <begin position="244"/>
        <end position="392"/>
    </location>
</feature>
<organism evidence="5 6">
    <name type="scientific">Quercus lobata</name>
    <name type="common">Valley oak</name>
    <dbReference type="NCBI Taxonomy" id="97700"/>
    <lineage>
        <taxon>Eukaryota</taxon>
        <taxon>Viridiplantae</taxon>
        <taxon>Streptophyta</taxon>
        <taxon>Embryophyta</taxon>
        <taxon>Tracheophyta</taxon>
        <taxon>Spermatophyta</taxon>
        <taxon>Magnoliopsida</taxon>
        <taxon>eudicotyledons</taxon>
        <taxon>Gunneridae</taxon>
        <taxon>Pentapetalae</taxon>
        <taxon>rosids</taxon>
        <taxon>fabids</taxon>
        <taxon>Fagales</taxon>
        <taxon>Fagaceae</taxon>
        <taxon>Quercus</taxon>
    </lineage>
</organism>
<evidence type="ECO:0000256" key="2">
    <source>
        <dbReference type="SAM" id="SignalP"/>
    </source>
</evidence>